<dbReference type="Proteomes" id="UP000198507">
    <property type="component" value="Unassembled WGS sequence"/>
</dbReference>
<dbReference type="AlphaFoldDB" id="A0A1I0HX95"/>
<dbReference type="Gene3D" id="3.90.1150.10">
    <property type="entry name" value="Aspartate Aminotransferase, domain 1"/>
    <property type="match status" value="1"/>
</dbReference>
<dbReference type="SUPFAM" id="SSF53383">
    <property type="entry name" value="PLP-dependent transferases"/>
    <property type="match status" value="1"/>
</dbReference>
<dbReference type="Pfam" id="PF00266">
    <property type="entry name" value="Aminotran_5"/>
    <property type="match status" value="1"/>
</dbReference>
<reference evidence="3" key="1">
    <citation type="submission" date="2016-10" db="EMBL/GenBank/DDBJ databases">
        <authorList>
            <person name="Varghese N."/>
            <person name="Submissions S."/>
        </authorList>
    </citation>
    <scope>NUCLEOTIDE SEQUENCE [LARGE SCALE GENOMIC DNA]</scope>
    <source>
        <strain evidence="3">DSM 44209</strain>
    </source>
</reference>
<dbReference type="InterPro" id="IPR011340">
    <property type="entry name" value="Cys_dSase-rel"/>
</dbReference>
<dbReference type="InterPro" id="IPR015421">
    <property type="entry name" value="PyrdxlP-dep_Trfase_major"/>
</dbReference>
<accession>A0A1I0HX95</accession>
<dbReference type="InterPro" id="IPR015422">
    <property type="entry name" value="PyrdxlP-dep_Trfase_small"/>
</dbReference>
<protein>
    <submittedName>
        <fullName evidence="2">Cysteine desulfurase family protein, VC1184 subfamily</fullName>
    </submittedName>
</protein>
<organism evidence="2 3">
    <name type="scientific">Geodermatophilus poikilotrophus</name>
    <dbReference type="NCBI Taxonomy" id="1333667"/>
    <lineage>
        <taxon>Bacteria</taxon>
        <taxon>Bacillati</taxon>
        <taxon>Actinomycetota</taxon>
        <taxon>Actinomycetes</taxon>
        <taxon>Geodermatophilales</taxon>
        <taxon>Geodermatophilaceae</taxon>
        <taxon>Geodermatophilus</taxon>
    </lineage>
</organism>
<evidence type="ECO:0000313" key="2">
    <source>
        <dbReference type="EMBL" id="SET88782.1"/>
    </source>
</evidence>
<dbReference type="InterPro" id="IPR000192">
    <property type="entry name" value="Aminotrans_V_dom"/>
</dbReference>
<feature type="domain" description="Aminotransferase class V" evidence="1">
    <location>
        <begin position="22"/>
        <end position="390"/>
    </location>
</feature>
<dbReference type="InterPro" id="IPR015424">
    <property type="entry name" value="PyrdxlP-dep_Trfase"/>
</dbReference>
<dbReference type="PANTHER" id="PTHR43586">
    <property type="entry name" value="CYSTEINE DESULFURASE"/>
    <property type="match status" value="1"/>
</dbReference>
<evidence type="ECO:0000313" key="3">
    <source>
        <dbReference type="Proteomes" id="UP000198507"/>
    </source>
</evidence>
<keyword evidence="3" id="KW-1185">Reference proteome</keyword>
<sequence>MSYDVAAVRARFPALRAGAAHFDGPGGSQVPGSVAAAVVATLTSPIANRGRTTEAERNADDVVLAARQAVADLVAGDPGGVVFGRSMTQLTYDLSRALSAGWGPGDEVVVTRLDHDANVRPWVQAAQARGATVRWAEFDPATGELAPGAVGGLLSDRTRLVAVTGASNLIGTRPDVAAISALAHSAGALTYVDGVHLTAHAAVDVAALGADLYACSPYKFLGPHCGCVVASPGLLETLHPDKLLPSTDAVPERFELGTLPYELLAGTTAAVDFLAGLGGPEGDRRARLGVGMAALEAHEDRLRDRIEDGLRTLPGVTVWSRAARRTPTLLLTFEGRDAADAYRFLAGRGVNAPAGSFYAIEASRWLGLGDAGGLRVGLAPYNDDQDVDRLLAGLGEWLDS</sequence>
<dbReference type="RefSeq" id="WP_091447613.1">
    <property type="nucleotide sequence ID" value="NZ_FOIE01000009.1"/>
</dbReference>
<dbReference type="NCBIfam" id="TIGR01976">
    <property type="entry name" value="am_tr_V_VC1184"/>
    <property type="match status" value="1"/>
</dbReference>
<dbReference type="PANTHER" id="PTHR43586:SF21">
    <property type="entry name" value="PYRIDOXAL PHOSPHATE (PLP)-DEPENDENT ASPARTATE AMINOTRANSFERASE SUPERFAMILY"/>
    <property type="match status" value="1"/>
</dbReference>
<gene>
    <name evidence="2" type="ORF">SAMN04488546_4099</name>
</gene>
<proteinExistence type="predicted"/>
<evidence type="ECO:0000259" key="1">
    <source>
        <dbReference type="Pfam" id="PF00266"/>
    </source>
</evidence>
<dbReference type="OrthoDB" id="7592443at2"/>
<dbReference type="Gene3D" id="3.40.640.10">
    <property type="entry name" value="Type I PLP-dependent aspartate aminotransferase-like (Major domain)"/>
    <property type="match status" value="1"/>
</dbReference>
<name>A0A1I0HX95_9ACTN</name>
<dbReference type="EMBL" id="FOIE01000009">
    <property type="protein sequence ID" value="SET88782.1"/>
    <property type="molecule type" value="Genomic_DNA"/>
</dbReference>